<accession>A0AAW0ZMI4</accession>
<protein>
    <submittedName>
        <fullName evidence="2">Uncharacterized protein</fullName>
    </submittedName>
</protein>
<reference evidence="2 3" key="1">
    <citation type="submission" date="2024-05" db="EMBL/GenBank/DDBJ databases">
        <title>The nuclear and mitochondrial genome assemblies of Tetragonisca angustula (Apidae: Meliponini), a tiny yet remarkable pollinator in the Neotropics.</title>
        <authorList>
            <person name="Ferrari R."/>
            <person name="Ricardo P.C."/>
            <person name="Dias F.C."/>
            <person name="Araujo N.S."/>
            <person name="Soares D.O."/>
            <person name="Zhou Q.-S."/>
            <person name="Zhu C.-D."/>
            <person name="Coutinho L."/>
            <person name="Airas M.C."/>
            <person name="Batista T.M."/>
        </authorList>
    </citation>
    <scope>NUCLEOTIDE SEQUENCE [LARGE SCALE GENOMIC DNA]</scope>
    <source>
        <strain evidence="2">ASF017062</strain>
        <tissue evidence="2">Abdomen</tissue>
    </source>
</reference>
<sequence length="73" mass="8105">MQSFQMLKFLLESRGPKLSHVELSETDNECTGRSSITKDEDRPAISGGSICDGKRGSGYLHREKGLFNSDRVT</sequence>
<name>A0AAW0ZMI4_9HYME</name>
<feature type="region of interest" description="Disordered" evidence="1">
    <location>
        <begin position="20"/>
        <end position="57"/>
    </location>
</feature>
<keyword evidence="3" id="KW-1185">Reference proteome</keyword>
<comment type="caution">
    <text evidence="2">The sequence shown here is derived from an EMBL/GenBank/DDBJ whole genome shotgun (WGS) entry which is preliminary data.</text>
</comment>
<evidence type="ECO:0000313" key="2">
    <source>
        <dbReference type="EMBL" id="KAK9298787.1"/>
    </source>
</evidence>
<gene>
    <name evidence="2" type="ORF">QLX08_007996</name>
</gene>
<organism evidence="2 3">
    <name type="scientific">Tetragonisca angustula</name>
    <dbReference type="NCBI Taxonomy" id="166442"/>
    <lineage>
        <taxon>Eukaryota</taxon>
        <taxon>Metazoa</taxon>
        <taxon>Ecdysozoa</taxon>
        <taxon>Arthropoda</taxon>
        <taxon>Hexapoda</taxon>
        <taxon>Insecta</taxon>
        <taxon>Pterygota</taxon>
        <taxon>Neoptera</taxon>
        <taxon>Endopterygota</taxon>
        <taxon>Hymenoptera</taxon>
        <taxon>Apocrita</taxon>
        <taxon>Aculeata</taxon>
        <taxon>Apoidea</taxon>
        <taxon>Anthophila</taxon>
        <taxon>Apidae</taxon>
        <taxon>Tetragonisca</taxon>
    </lineage>
</organism>
<dbReference type="Proteomes" id="UP001432146">
    <property type="component" value="Unassembled WGS sequence"/>
</dbReference>
<proteinExistence type="predicted"/>
<evidence type="ECO:0000256" key="1">
    <source>
        <dbReference type="SAM" id="MobiDB-lite"/>
    </source>
</evidence>
<dbReference type="AlphaFoldDB" id="A0AAW0ZMI4"/>
<evidence type="ECO:0000313" key="3">
    <source>
        <dbReference type="Proteomes" id="UP001432146"/>
    </source>
</evidence>
<dbReference type="EMBL" id="JAWNGG020000166">
    <property type="protein sequence ID" value="KAK9298787.1"/>
    <property type="molecule type" value="Genomic_DNA"/>
</dbReference>